<gene>
    <name evidence="7" type="primary">wzx</name>
</gene>
<feature type="transmembrane region" description="Helical" evidence="5">
    <location>
        <begin position="388"/>
        <end position="410"/>
    </location>
</feature>
<feature type="transmembrane region" description="Helical" evidence="5">
    <location>
        <begin position="115"/>
        <end position="134"/>
    </location>
</feature>
<reference evidence="7" key="1">
    <citation type="journal article" date="2014" name="DNA Res.">
        <title>A complete view of the genetic diversity of the Escherichia coli O-antigen biosynthesis gene cluster.</title>
        <authorList>
            <person name="Iguchi A."/>
            <person name="Iyoda S."/>
            <person name="Kikuchi T."/>
            <person name="Ogura Y."/>
            <person name="Katsura K."/>
            <person name="Ohnishi M."/>
            <person name="Hayashi T."/>
            <person name="Thomson N.R."/>
        </authorList>
    </citation>
    <scope>NUCLEOTIDE SEQUENCE</scope>
    <source>
        <strain evidence="7">K1a</strain>
    </source>
</reference>
<dbReference type="InterPro" id="IPR052556">
    <property type="entry name" value="PolySynth_Transporter"/>
</dbReference>
<proteinExistence type="predicted"/>
<reference evidence="6" key="3">
    <citation type="journal article" date="2016" name="PLoS ONE">
        <title>Comparison of O-Antigen Gene Clusters of All O-Serogroups of Escherichia coli and Proposal for Adopting a New Nomenclature for O-Typing.</title>
        <authorList>
            <person name="DebRoy C."/>
            <person name="Fratamico P.M."/>
            <person name="Yan X."/>
            <person name="Baranzoni G."/>
            <person name="Liu Y."/>
            <person name="Needleman D.S."/>
            <person name="Tebbs R."/>
            <person name="O'Connell C.D."/>
            <person name="Allred A."/>
            <person name="Swimley M."/>
            <person name="Mwangi M."/>
            <person name="Kapur V."/>
            <person name="Raygoza Garay J.A."/>
            <person name="Roberts E.L."/>
            <person name="Katani R."/>
        </authorList>
    </citation>
    <scope>NUCLEOTIDE SEQUENCE</scope>
    <source>
        <strain evidence="6">K 1a</strain>
    </source>
</reference>
<dbReference type="InterPro" id="IPR002797">
    <property type="entry name" value="Polysacc_synth"/>
</dbReference>
<feature type="transmembrane region" description="Helical" evidence="5">
    <location>
        <begin position="362"/>
        <end position="382"/>
    </location>
</feature>
<evidence type="ECO:0000256" key="4">
    <source>
        <dbReference type="ARBA" id="ARBA00023136"/>
    </source>
</evidence>
<accession>A0A0B0V6F4</accession>
<keyword evidence="2 5" id="KW-0812">Transmembrane</keyword>
<dbReference type="EMBL" id="AB811608">
    <property type="protein sequence ID" value="BAQ00756.1"/>
    <property type="molecule type" value="Genomic_DNA"/>
</dbReference>
<evidence type="ECO:0000313" key="7">
    <source>
        <dbReference type="EMBL" id="BAQ00756.1"/>
    </source>
</evidence>
<feature type="transmembrane region" description="Helical" evidence="5">
    <location>
        <begin position="7"/>
        <end position="29"/>
    </location>
</feature>
<dbReference type="Pfam" id="PF01943">
    <property type="entry name" value="Polysacc_synt"/>
    <property type="match status" value="1"/>
</dbReference>
<evidence type="ECO:0000256" key="2">
    <source>
        <dbReference type="ARBA" id="ARBA00022692"/>
    </source>
</evidence>
<dbReference type="EMBL" id="KP710590">
    <property type="protein sequence ID" value="AJR19370.1"/>
    <property type="molecule type" value="Genomic_DNA"/>
</dbReference>
<feature type="transmembrane region" description="Helical" evidence="5">
    <location>
        <begin position="254"/>
        <end position="270"/>
    </location>
</feature>
<feature type="transmembrane region" description="Helical" evidence="5">
    <location>
        <begin position="331"/>
        <end position="350"/>
    </location>
</feature>
<dbReference type="AlphaFoldDB" id="A0A0B0V6F4"/>
<dbReference type="PANTHER" id="PTHR43424">
    <property type="entry name" value="LOCUS PUTATIVE PROTEIN 1-RELATED"/>
    <property type="match status" value="1"/>
</dbReference>
<dbReference type="PATRIC" id="fig|562.7964.peg.1857"/>
<comment type="subcellular location">
    <subcellularLocation>
        <location evidence="1">Membrane</location>
        <topology evidence="1">Multi-pass membrane protein</topology>
    </subcellularLocation>
</comment>
<dbReference type="GO" id="GO:0016020">
    <property type="term" value="C:membrane"/>
    <property type="evidence" value="ECO:0007669"/>
    <property type="project" value="UniProtKB-SubCell"/>
</dbReference>
<feature type="transmembrane region" description="Helical" evidence="5">
    <location>
        <begin position="80"/>
        <end position="103"/>
    </location>
</feature>
<evidence type="ECO:0000313" key="6">
    <source>
        <dbReference type="EMBL" id="AJR19370.1"/>
    </source>
</evidence>
<dbReference type="PANTHER" id="PTHR43424:SF1">
    <property type="entry name" value="LOCUS PUTATIVE PROTEIN 1-RELATED"/>
    <property type="match status" value="1"/>
</dbReference>
<sequence length="419" mass="46932">MIGLKKNIIFMLIYQIVNYLVPLALTPYLVRILGPSSYGELNYSISIVLYICLFVDFGFTLSATKRITKYIGNSDKISKLFYTVTVAKTFLLITGITILILSISTLDTINSVKTIIVISAIQIIATVISPLWLFNGLQLTAVFAVFNIIFKVASIPLVFFLVKTPTDVGYAAFFQTAPLFFSSILALIYLYKKKILIYTNYTPRFKLIIRTLNSSLFYYIGTMSVSLYTMSTPIILGLVSTSEQVGFYSASDKIRAAVVGVYVVIGNVIYPRVQRFYHEDDNLGFQYVKKIIIAVIPLCTIASIMLFYISPFITKYFLGEEFGESELILKIMSPMMFLIPLSIILSNYILLGMGHKKIFSRIPMITATIHIIVATILSLKFGSIGASIAILISEIVSFILLFITCCKLGYIKKLCVLKI</sequence>
<feature type="transmembrane region" description="Helical" evidence="5">
    <location>
        <begin position="141"/>
        <end position="162"/>
    </location>
</feature>
<evidence type="ECO:0000256" key="3">
    <source>
        <dbReference type="ARBA" id="ARBA00022989"/>
    </source>
</evidence>
<dbReference type="RefSeq" id="WP_040090292.1">
    <property type="nucleotide sequence ID" value="NZ_CAJSJY010000042.1"/>
</dbReference>
<keyword evidence="4 5" id="KW-0472">Membrane</keyword>
<feature type="transmembrane region" description="Helical" evidence="5">
    <location>
        <begin position="216"/>
        <end position="239"/>
    </location>
</feature>
<evidence type="ECO:0000256" key="5">
    <source>
        <dbReference type="SAM" id="Phobius"/>
    </source>
</evidence>
<evidence type="ECO:0000256" key="1">
    <source>
        <dbReference type="ARBA" id="ARBA00004141"/>
    </source>
</evidence>
<feature type="transmembrane region" description="Helical" evidence="5">
    <location>
        <begin position="291"/>
        <end position="311"/>
    </location>
</feature>
<keyword evidence="3 5" id="KW-1133">Transmembrane helix</keyword>
<feature type="transmembrane region" description="Helical" evidence="5">
    <location>
        <begin position="168"/>
        <end position="191"/>
    </location>
</feature>
<organism evidence="7">
    <name type="scientific">Escherichia coli</name>
    <dbReference type="NCBI Taxonomy" id="562"/>
    <lineage>
        <taxon>Bacteria</taxon>
        <taxon>Pseudomonadati</taxon>
        <taxon>Pseudomonadota</taxon>
        <taxon>Gammaproteobacteria</taxon>
        <taxon>Enterobacterales</taxon>
        <taxon>Enterobacteriaceae</taxon>
        <taxon>Escherichia</taxon>
    </lineage>
</organism>
<protein>
    <submittedName>
        <fullName evidence="7">O-antigen flippase</fullName>
    </submittedName>
</protein>
<reference evidence="6" key="2">
    <citation type="submission" date="2015-01" db="EMBL/GenBank/DDBJ databases">
        <authorList>
            <person name="Xiang T."/>
            <person name="Song Y."/>
            <person name="Huang L."/>
            <person name="Wang B."/>
            <person name="Wu P."/>
        </authorList>
    </citation>
    <scope>NUCLEOTIDE SEQUENCE</scope>
    <source>
        <strain evidence="6">K 1a</strain>
    </source>
</reference>
<name>A0A0B0V6F4_ECOLX</name>
<feature type="transmembrane region" description="Helical" evidence="5">
    <location>
        <begin position="41"/>
        <end position="59"/>
    </location>
</feature>